<gene>
    <name evidence="2" type="ORF">F4553_002174</name>
</gene>
<evidence type="ECO:0000313" key="2">
    <source>
        <dbReference type="EMBL" id="MBB5868795.1"/>
    </source>
</evidence>
<reference evidence="2 3" key="1">
    <citation type="submission" date="2020-08" db="EMBL/GenBank/DDBJ databases">
        <title>Sequencing the genomes of 1000 actinobacteria strains.</title>
        <authorList>
            <person name="Klenk H.-P."/>
        </authorList>
    </citation>
    <scope>NUCLEOTIDE SEQUENCE [LARGE SCALE GENOMIC DNA]</scope>
    <source>
        <strain evidence="2 3">DSM 45362</strain>
    </source>
</reference>
<accession>A0A841BMA3</accession>
<feature type="repeat" description="ANK" evidence="1">
    <location>
        <begin position="476"/>
        <end position="509"/>
    </location>
</feature>
<comment type="caution">
    <text evidence="2">The sequence shown here is derived from an EMBL/GenBank/DDBJ whole genome shotgun (WGS) entry which is preliminary data.</text>
</comment>
<dbReference type="Gene3D" id="1.25.40.20">
    <property type="entry name" value="Ankyrin repeat-containing domain"/>
    <property type="match status" value="1"/>
</dbReference>
<evidence type="ECO:0008006" key="4">
    <source>
        <dbReference type="Google" id="ProtNLM"/>
    </source>
</evidence>
<dbReference type="RefSeq" id="WP_184834990.1">
    <property type="nucleotide sequence ID" value="NZ_JACHMN010000002.1"/>
</dbReference>
<dbReference type="EMBL" id="JACHMN010000002">
    <property type="protein sequence ID" value="MBB5868795.1"/>
    <property type="molecule type" value="Genomic_DNA"/>
</dbReference>
<dbReference type="AlphaFoldDB" id="A0A841BMA3"/>
<proteinExistence type="predicted"/>
<sequence>MSGDLMELSTWRRIRRYAVPSTVIDACTRAREAGDWRAACAAGQIEVAFDIAAVRDTFGPQTGGRIEAELLHFAPDLLRWHLPRALGGRTSLATGATIRLLTVGSAALTVTLPVSVDGSQRLRLDVISAGTVSDGPEFDLPAYLWDVRRGDELRAAWGGTAARMPRFGPDATPLPEAEWGHGDDAPDLAERILALSGAGDLVAAWAEAGITLDAEIADIQRWNQPQLELLGVPLDPRAVAAEARRLAETYDAKTVVIEFDYRTRVVIDLKRKRMKARLVSWEEWRKIGSDGTLRRISPSVHRRSPDLDLLWHGLISTGDLHPLVRAALFPHATAAPLLVDAPAEPTRVRCRGEWHRIGHEHGRLQVLDHTAEEAQRERVMRSLGGAVTGCFAVEQAWTGQTGRLPKALRAQRRDLWQRMLHGGTQTVVDLLDAGMNPHIRDGRGMTLLHMLLAFDHEVLLPRLLDAGLDINTPDKEQRTPLHMAVVFGWSGGPIRAILDAGGDPHRGDQEQMSVIDFIDDALEYRDRNEDFTEAITYLKERA</sequence>
<keyword evidence="1" id="KW-0040">ANK repeat</keyword>
<evidence type="ECO:0000256" key="1">
    <source>
        <dbReference type="PROSITE-ProRule" id="PRU00023"/>
    </source>
</evidence>
<organism evidence="2 3">
    <name type="scientific">Allocatelliglobosispora scoriae</name>
    <dbReference type="NCBI Taxonomy" id="643052"/>
    <lineage>
        <taxon>Bacteria</taxon>
        <taxon>Bacillati</taxon>
        <taxon>Actinomycetota</taxon>
        <taxon>Actinomycetes</taxon>
        <taxon>Micromonosporales</taxon>
        <taxon>Micromonosporaceae</taxon>
        <taxon>Allocatelliglobosispora</taxon>
    </lineage>
</organism>
<evidence type="ECO:0000313" key="3">
    <source>
        <dbReference type="Proteomes" id="UP000587527"/>
    </source>
</evidence>
<dbReference type="PROSITE" id="PS50088">
    <property type="entry name" value="ANK_REPEAT"/>
    <property type="match status" value="2"/>
</dbReference>
<protein>
    <recommendedName>
        <fullName evidence="4">Ankyrin repeat domain-containing protein</fullName>
    </recommendedName>
</protein>
<dbReference type="SUPFAM" id="SSF48403">
    <property type="entry name" value="Ankyrin repeat"/>
    <property type="match status" value="1"/>
</dbReference>
<feature type="repeat" description="ANK" evidence="1">
    <location>
        <begin position="443"/>
        <end position="475"/>
    </location>
</feature>
<name>A0A841BMA3_9ACTN</name>
<dbReference type="InterPro" id="IPR002110">
    <property type="entry name" value="Ankyrin_rpt"/>
</dbReference>
<dbReference type="InterPro" id="IPR036770">
    <property type="entry name" value="Ankyrin_rpt-contain_sf"/>
</dbReference>
<dbReference type="Proteomes" id="UP000587527">
    <property type="component" value="Unassembled WGS sequence"/>
</dbReference>
<keyword evidence="3" id="KW-1185">Reference proteome</keyword>